<dbReference type="GO" id="GO:0071949">
    <property type="term" value="F:FAD binding"/>
    <property type="evidence" value="ECO:0007669"/>
    <property type="project" value="TreeGrafter"/>
</dbReference>
<keyword evidence="4 5" id="KW-0642">Proline metabolism</keyword>
<name>R7TUG8_CAPTE</name>
<comment type="similarity">
    <text evidence="2 5">Belongs to the proline oxidase family.</text>
</comment>
<dbReference type="GO" id="GO:0004657">
    <property type="term" value="F:proline dehydrogenase activity"/>
    <property type="evidence" value="ECO:0007669"/>
    <property type="project" value="UniProtKB-EC"/>
</dbReference>
<dbReference type="AlphaFoldDB" id="R7TUG8"/>
<comment type="pathway">
    <text evidence="1">Amino-acid degradation; L-proline degradation into L-glutamate; L-glutamate from L-proline: step 1/2.</text>
</comment>
<gene>
    <name evidence="7" type="ORF">CAPTEDRAFT_183525</name>
</gene>
<dbReference type="HOGENOM" id="CLU_018202_2_1_1"/>
<reference evidence="8" key="3">
    <citation type="submission" date="2015-06" db="UniProtKB">
        <authorList>
            <consortium name="EnsemblMetazoa"/>
        </authorList>
    </citation>
    <scope>IDENTIFICATION</scope>
</reference>
<evidence type="ECO:0000313" key="7">
    <source>
        <dbReference type="EMBL" id="ELT97563.1"/>
    </source>
</evidence>
<dbReference type="EMBL" id="KB308534">
    <property type="protein sequence ID" value="ELT97563.1"/>
    <property type="molecule type" value="Genomic_DNA"/>
</dbReference>
<dbReference type="Gene3D" id="3.20.20.220">
    <property type="match status" value="1"/>
</dbReference>
<reference evidence="7 9" key="2">
    <citation type="journal article" date="2013" name="Nature">
        <title>Insights into bilaterian evolution from three spiralian genomes.</title>
        <authorList>
            <person name="Simakov O."/>
            <person name="Marletaz F."/>
            <person name="Cho S.J."/>
            <person name="Edsinger-Gonzales E."/>
            <person name="Havlak P."/>
            <person name="Hellsten U."/>
            <person name="Kuo D.H."/>
            <person name="Larsson T."/>
            <person name="Lv J."/>
            <person name="Arendt D."/>
            <person name="Savage R."/>
            <person name="Osoegawa K."/>
            <person name="de Jong P."/>
            <person name="Grimwood J."/>
            <person name="Chapman J.A."/>
            <person name="Shapiro H."/>
            <person name="Aerts A."/>
            <person name="Otillar R.P."/>
            <person name="Terry A.Y."/>
            <person name="Boore J.L."/>
            <person name="Grigoriev I.V."/>
            <person name="Lindberg D.R."/>
            <person name="Seaver E.C."/>
            <person name="Weisblat D.A."/>
            <person name="Putnam N.H."/>
            <person name="Rokhsar D.S."/>
        </authorList>
    </citation>
    <scope>NUCLEOTIDE SEQUENCE</scope>
    <source>
        <strain evidence="7 9">I ESC-2004</strain>
    </source>
</reference>
<comment type="catalytic activity">
    <reaction evidence="5">
        <text>L-proline + a quinone = (S)-1-pyrroline-5-carboxylate + a quinol + H(+)</text>
        <dbReference type="Rhea" id="RHEA:23784"/>
        <dbReference type="ChEBI" id="CHEBI:15378"/>
        <dbReference type="ChEBI" id="CHEBI:17388"/>
        <dbReference type="ChEBI" id="CHEBI:24646"/>
        <dbReference type="ChEBI" id="CHEBI:60039"/>
        <dbReference type="ChEBI" id="CHEBI:132124"/>
        <dbReference type="EC" id="1.5.5.2"/>
    </reaction>
</comment>
<protein>
    <recommendedName>
        <fullName evidence="5">Proline dehydrogenase</fullName>
        <ecNumber evidence="5">1.5.5.2</ecNumber>
    </recommendedName>
</protein>
<dbReference type="PANTHER" id="PTHR13914">
    <property type="entry name" value="PROLINE OXIDASE"/>
    <property type="match status" value="1"/>
</dbReference>
<keyword evidence="5" id="KW-0274">FAD</keyword>
<dbReference type="OrthoDB" id="5464at2759"/>
<evidence type="ECO:0000259" key="6">
    <source>
        <dbReference type="Pfam" id="PF01619"/>
    </source>
</evidence>
<comment type="function">
    <text evidence="5">Converts proline to delta-1-pyrroline-5-carboxylate.</text>
</comment>
<dbReference type="GO" id="GO:0010133">
    <property type="term" value="P:L-proline catabolic process to L-glutamate"/>
    <property type="evidence" value="ECO:0007669"/>
    <property type="project" value="TreeGrafter"/>
</dbReference>
<evidence type="ECO:0000256" key="2">
    <source>
        <dbReference type="ARBA" id="ARBA00005869"/>
    </source>
</evidence>
<dbReference type="InterPro" id="IPR015659">
    <property type="entry name" value="Proline_oxidase"/>
</dbReference>
<dbReference type="STRING" id="283909.R7TUG8"/>
<comment type="cofactor">
    <cofactor evidence="5">
        <name>FAD</name>
        <dbReference type="ChEBI" id="CHEBI:57692"/>
    </cofactor>
</comment>
<accession>R7TUG8</accession>
<feature type="domain" description="Proline dehydrogenase" evidence="6">
    <location>
        <begin position="7"/>
        <end position="216"/>
    </location>
</feature>
<dbReference type="GO" id="GO:0005739">
    <property type="term" value="C:mitochondrion"/>
    <property type="evidence" value="ECO:0007669"/>
    <property type="project" value="TreeGrafter"/>
</dbReference>
<keyword evidence="3 5" id="KW-0560">Oxidoreductase</keyword>
<dbReference type="InterPro" id="IPR002872">
    <property type="entry name" value="Proline_DH_dom"/>
</dbReference>
<sequence length="240" mass="27148">MILSPDFQQAKESGVKLIWDAEQTYLQPAIEALILDSMRILNGESTVICNTYQCYLKRTNKIAQRDLQLAATEGFRLGAKVVRGAYMDEERTLAHVHGYEDPVNPTYEATTEQYYKVANMFMDEMKSSLDKGHEDSLQLTFATHNADTVLYVLDGLHERNMHTKDGQVRFAQLYGTRDHISYALGQSGYPAAKLLHFGDIEEGVAYLSRRAQENRAGVPTAAIERQMLHAELSRRLLKTA</sequence>
<dbReference type="Pfam" id="PF01619">
    <property type="entry name" value="Pro_dh"/>
    <property type="match status" value="1"/>
</dbReference>
<evidence type="ECO:0000256" key="5">
    <source>
        <dbReference type="RuleBase" id="RU364054"/>
    </source>
</evidence>
<dbReference type="SUPFAM" id="SSF51730">
    <property type="entry name" value="FAD-linked oxidoreductase"/>
    <property type="match status" value="1"/>
</dbReference>
<evidence type="ECO:0000313" key="8">
    <source>
        <dbReference type="EnsemblMetazoa" id="CapteP183525"/>
    </source>
</evidence>
<dbReference type="InterPro" id="IPR029041">
    <property type="entry name" value="FAD-linked_oxidoreductase-like"/>
</dbReference>
<organism evidence="7">
    <name type="scientific">Capitella teleta</name>
    <name type="common">Polychaete worm</name>
    <dbReference type="NCBI Taxonomy" id="283909"/>
    <lineage>
        <taxon>Eukaryota</taxon>
        <taxon>Metazoa</taxon>
        <taxon>Spiralia</taxon>
        <taxon>Lophotrochozoa</taxon>
        <taxon>Annelida</taxon>
        <taxon>Polychaeta</taxon>
        <taxon>Sedentaria</taxon>
        <taxon>Scolecida</taxon>
        <taxon>Capitellidae</taxon>
        <taxon>Capitella</taxon>
    </lineage>
</organism>
<keyword evidence="9" id="KW-1185">Reference proteome</keyword>
<dbReference type="EC" id="1.5.5.2" evidence="5"/>
<evidence type="ECO:0000256" key="4">
    <source>
        <dbReference type="ARBA" id="ARBA00023062"/>
    </source>
</evidence>
<keyword evidence="5" id="KW-0285">Flavoprotein</keyword>
<dbReference type="EnsemblMetazoa" id="CapteT183525">
    <property type="protein sequence ID" value="CapteP183525"/>
    <property type="gene ID" value="CapteG183525"/>
</dbReference>
<dbReference type="PANTHER" id="PTHR13914:SF0">
    <property type="entry name" value="PROLINE DEHYDROGENASE 1, MITOCHONDRIAL"/>
    <property type="match status" value="1"/>
</dbReference>
<evidence type="ECO:0000313" key="9">
    <source>
        <dbReference type="Proteomes" id="UP000014760"/>
    </source>
</evidence>
<dbReference type="OMA" id="DIAMKCK"/>
<evidence type="ECO:0000256" key="3">
    <source>
        <dbReference type="ARBA" id="ARBA00023002"/>
    </source>
</evidence>
<dbReference type="Proteomes" id="UP000014760">
    <property type="component" value="Unassembled WGS sequence"/>
</dbReference>
<reference evidence="9" key="1">
    <citation type="submission" date="2012-12" db="EMBL/GenBank/DDBJ databases">
        <authorList>
            <person name="Hellsten U."/>
            <person name="Grimwood J."/>
            <person name="Chapman J.A."/>
            <person name="Shapiro H."/>
            <person name="Aerts A."/>
            <person name="Otillar R.P."/>
            <person name="Terry A.Y."/>
            <person name="Boore J.L."/>
            <person name="Simakov O."/>
            <person name="Marletaz F."/>
            <person name="Cho S.-J."/>
            <person name="Edsinger-Gonzales E."/>
            <person name="Havlak P."/>
            <person name="Kuo D.-H."/>
            <person name="Larsson T."/>
            <person name="Lv J."/>
            <person name="Arendt D."/>
            <person name="Savage R."/>
            <person name="Osoegawa K."/>
            <person name="de Jong P."/>
            <person name="Lindberg D.R."/>
            <person name="Seaver E.C."/>
            <person name="Weisblat D.A."/>
            <person name="Putnam N.H."/>
            <person name="Grigoriev I.V."/>
            <person name="Rokhsar D.S."/>
        </authorList>
    </citation>
    <scope>NUCLEOTIDE SEQUENCE</scope>
    <source>
        <strain evidence="9">I ESC-2004</strain>
    </source>
</reference>
<evidence type="ECO:0000256" key="1">
    <source>
        <dbReference type="ARBA" id="ARBA00004739"/>
    </source>
</evidence>
<proteinExistence type="inferred from homology"/>
<dbReference type="EMBL" id="AMQN01010866">
    <property type="status" value="NOT_ANNOTATED_CDS"/>
    <property type="molecule type" value="Genomic_DNA"/>
</dbReference>